<organism evidence="5 6">
    <name type="scientific">Sphingobacterium multivorum</name>
    <dbReference type="NCBI Taxonomy" id="28454"/>
    <lineage>
        <taxon>Bacteria</taxon>
        <taxon>Pseudomonadati</taxon>
        <taxon>Bacteroidota</taxon>
        <taxon>Sphingobacteriia</taxon>
        <taxon>Sphingobacteriales</taxon>
        <taxon>Sphingobacteriaceae</taxon>
        <taxon>Sphingobacterium</taxon>
    </lineage>
</organism>
<comment type="subcellular location">
    <subcellularLocation>
        <location evidence="1">Membrane</location>
        <topology evidence="1">Multi-pass membrane protein</topology>
    </subcellularLocation>
</comment>
<name>A0A2X2IWV4_SPHMU</name>
<dbReference type="Proteomes" id="UP000251241">
    <property type="component" value="Unassembled WGS sequence"/>
</dbReference>
<proteinExistence type="predicted"/>
<evidence type="ECO:0000256" key="1">
    <source>
        <dbReference type="ARBA" id="ARBA00004141"/>
    </source>
</evidence>
<gene>
    <name evidence="5" type="ORF">NCTC11343_02368</name>
</gene>
<evidence type="ECO:0000256" key="3">
    <source>
        <dbReference type="ARBA" id="ARBA00022989"/>
    </source>
</evidence>
<dbReference type="InterPro" id="IPR032808">
    <property type="entry name" value="DoxX"/>
</dbReference>
<dbReference type="AlphaFoldDB" id="A0A2X2IWV4"/>
<evidence type="ECO:0000256" key="2">
    <source>
        <dbReference type="ARBA" id="ARBA00022692"/>
    </source>
</evidence>
<dbReference type="EMBL" id="UAUU01000008">
    <property type="protein sequence ID" value="SPZ85804.1"/>
    <property type="molecule type" value="Genomic_DNA"/>
</dbReference>
<reference evidence="5 6" key="1">
    <citation type="submission" date="2018-06" db="EMBL/GenBank/DDBJ databases">
        <authorList>
            <consortium name="Pathogen Informatics"/>
            <person name="Doyle S."/>
        </authorList>
    </citation>
    <scope>NUCLEOTIDE SEQUENCE [LARGE SCALE GENOMIC DNA]</scope>
    <source>
        <strain evidence="5 6">NCTC11343</strain>
    </source>
</reference>
<keyword evidence="4" id="KW-0472">Membrane</keyword>
<evidence type="ECO:0000313" key="5">
    <source>
        <dbReference type="EMBL" id="SPZ85804.1"/>
    </source>
</evidence>
<dbReference type="GO" id="GO:0016020">
    <property type="term" value="C:membrane"/>
    <property type="evidence" value="ECO:0007669"/>
    <property type="project" value="UniProtKB-SubCell"/>
</dbReference>
<evidence type="ECO:0000313" key="6">
    <source>
        <dbReference type="Proteomes" id="UP000251241"/>
    </source>
</evidence>
<dbReference type="RefSeq" id="WP_112374700.1">
    <property type="nucleotide sequence ID" value="NZ_CP069793.1"/>
</dbReference>
<keyword evidence="3" id="KW-1133">Transmembrane helix</keyword>
<protein>
    <recommendedName>
        <fullName evidence="7">DoxX family protein</fullName>
    </recommendedName>
</protein>
<dbReference type="GeneID" id="97180906"/>
<evidence type="ECO:0008006" key="7">
    <source>
        <dbReference type="Google" id="ProtNLM"/>
    </source>
</evidence>
<keyword evidence="2" id="KW-0812">Transmembrane</keyword>
<evidence type="ECO:0000256" key="4">
    <source>
        <dbReference type="ARBA" id="ARBA00023136"/>
    </source>
</evidence>
<dbReference type="Pfam" id="PF13564">
    <property type="entry name" value="DoxX_2"/>
    <property type="match status" value="1"/>
</dbReference>
<sequence length="123" mass="13992">METIKSVAHWLSYAYYLYVFGYASLFKVFQKSAMLQSMQSLGFNKTWTIIIGIGELTGVVLLLIGLYNPQFKNVAVLLLFPFAVAAFTAHMAHQEYHHFYNSLLMCVLSIVLLATDKTFKIIL</sequence>
<accession>A0A2X2IWV4</accession>